<evidence type="ECO:0000256" key="1">
    <source>
        <dbReference type="SAM" id="MobiDB-lite"/>
    </source>
</evidence>
<feature type="compositionally biased region" description="Basic and acidic residues" evidence="1">
    <location>
        <begin position="865"/>
        <end position="885"/>
    </location>
</feature>
<dbReference type="EMBL" id="MU001786">
    <property type="protein sequence ID" value="KAF2798345.1"/>
    <property type="molecule type" value="Genomic_DNA"/>
</dbReference>
<dbReference type="AlphaFoldDB" id="A0A6A6XQW7"/>
<feature type="compositionally biased region" description="Low complexity" evidence="1">
    <location>
        <begin position="757"/>
        <end position="768"/>
    </location>
</feature>
<name>A0A6A6XQW7_9PLEO</name>
<accession>A0A6A6XQW7</accession>
<sequence>MSYKVEELLALRDSVSESAVSIDRFADEDAERLLKEHGSPPGMRVTAGGRVVPSDLPPLSSSRFGDNTFKSQALRSAAPSNAMSAQAQPDVNNAPRVQVFGNQPVIWVGDRMYALPAYNTAPAMTSHVPPVVEATKPVAEPLMSLQGGYSGGVPAPQRSNTQTPFTGLDLQVLKQQQTFKKQELRTVEQTEVLQASHQSDAWRTGMIEKKRALIVELDLLRRQISAAEAEAAKDNFTSSIVPATTTVSLAPPLAPFVPQMQQPIPQAMYPILAPSPFPSLMMYQPPFGTYQGSEPPQIGRNGQFVASSTENQITVPQSPGSSSRRSHAIEIKPPRDELRKQITSALDPKSPTYEPVTKVDFAKELAPPALSPAKPLSPWHSREHSSTRIAPQAKNAAAPSTPEKPWPASPWNPRSNDNSSNRSGAMMPSCSSIGHAMPNQTGTNGQERAPVIASEALQATHHGPDTGMQQSPNERSNTVDNWFIASNPVNHLPSTYQEGYQAGYDHMGLPDSHEVLQGFIQGMLQSMEDGKKGRINNHSTRNFPSAGSTTRSASLRGHLPSSAQHDSAVSMTFHRRGSANVAQENMRSAKANAMIPSSLHESAYSPQGSVREPPISYTFCNEAARESRPRNATSAMHPGTAEIPDIIGSGYRHSAVPVAENDVDRKNQDKGTLSRADASLSSMAYPRQFSGNQLGNRGYGTPISMQRYYPTPKEYAPGSFSADVAPFARLAANQRLSGLDGAMDDLAGVVLNTHLNEQSQSQQSPSESVITDASCFKPSSSSKGKQKATYSPPKSVPGKGKEPVVSPTVNPSVSPKKTTEHSPAKAKLEQVTNKFRRSKKDDPRNMSPEEKKGHAQMWRRRFQKIKNDELRDINDYVRDNPRKTNDGPANQRR</sequence>
<feature type="region of interest" description="Disordered" evidence="1">
    <location>
        <begin position="757"/>
        <end position="893"/>
    </location>
</feature>
<dbReference type="OrthoDB" id="30417at2759"/>
<proteinExistence type="predicted"/>
<dbReference type="Proteomes" id="UP000799757">
    <property type="component" value="Unassembled WGS sequence"/>
</dbReference>
<protein>
    <submittedName>
        <fullName evidence="2">Uncharacterized protein</fullName>
    </submittedName>
</protein>
<feature type="compositionally biased region" description="Low complexity" evidence="1">
    <location>
        <begin position="803"/>
        <end position="815"/>
    </location>
</feature>
<reference evidence="2" key="1">
    <citation type="journal article" date="2020" name="Stud. Mycol.">
        <title>101 Dothideomycetes genomes: a test case for predicting lifestyles and emergence of pathogens.</title>
        <authorList>
            <person name="Haridas S."/>
            <person name="Albert R."/>
            <person name="Binder M."/>
            <person name="Bloem J."/>
            <person name="Labutti K."/>
            <person name="Salamov A."/>
            <person name="Andreopoulos B."/>
            <person name="Baker S."/>
            <person name="Barry K."/>
            <person name="Bills G."/>
            <person name="Bluhm B."/>
            <person name="Cannon C."/>
            <person name="Castanera R."/>
            <person name="Culley D."/>
            <person name="Daum C."/>
            <person name="Ezra D."/>
            <person name="Gonzalez J."/>
            <person name="Henrissat B."/>
            <person name="Kuo A."/>
            <person name="Liang C."/>
            <person name="Lipzen A."/>
            <person name="Lutzoni F."/>
            <person name="Magnuson J."/>
            <person name="Mondo S."/>
            <person name="Nolan M."/>
            <person name="Ohm R."/>
            <person name="Pangilinan J."/>
            <person name="Park H.-J."/>
            <person name="Ramirez L."/>
            <person name="Alfaro M."/>
            <person name="Sun H."/>
            <person name="Tritt A."/>
            <person name="Yoshinaga Y."/>
            <person name="Zwiers L.-H."/>
            <person name="Turgeon B."/>
            <person name="Goodwin S."/>
            <person name="Spatafora J."/>
            <person name="Crous P."/>
            <person name="Grigoriev I."/>
        </authorList>
    </citation>
    <scope>NUCLEOTIDE SEQUENCE</scope>
    <source>
        <strain evidence="2">CBS 109.77</strain>
    </source>
</reference>
<evidence type="ECO:0000313" key="3">
    <source>
        <dbReference type="Proteomes" id="UP000799757"/>
    </source>
</evidence>
<feature type="compositionally biased region" description="Basic and acidic residues" evidence="1">
    <location>
        <begin position="839"/>
        <end position="853"/>
    </location>
</feature>
<evidence type="ECO:0000313" key="2">
    <source>
        <dbReference type="EMBL" id="KAF2798345.1"/>
    </source>
</evidence>
<feature type="compositionally biased region" description="Basic and acidic residues" evidence="1">
    <location>
        <begin position="327"/>
        <end position="338"/>
    </location>
</feature>
<feature type="region of interest" description="Disordered" evidence="1">
    <location>
        <begin position="530"/>
        <end position="568"/>
    </location>
</feature>
<keyword evidence="3" id="KW-1185">Reference proteome</keyword>
<feature type="region of interest" description="Disordered" evidence="1">
    <location>
        <begin position="311"/>
        <end position="338"/>
    </location>
</feature>
<feature type="compositionally biased region" description="Basic and acidic residues" evidence="1">
    <location>
        <begin position="817"/>
        <end position="828"/>
    </location>
</feature>
<feature type="compositionally biased region" description="Low complexity" evidence="1">
    <location>
        <begin position="411"/>
        <end position="423"/>
    </location>
</feature>
<organism evidence="2 3">
    <name type="scientific">Melanomma pulvis-pyrius CBS 109.77</name>
    <dbReference type="NCBI Taxonomy" id="1314802"/>
    <lineage>
        <taxon>Eukaryota</taxon>
        <taxon>Fungi</taxon>
        <taxon>Dikarya</taxon>
        <taxon>Ascomycota</taxon>
        <taxon>Pezizomycotina</taxon>
        <taxon>Dothideomycetes</taxon>
        <taxon>Pleosporomycetidae</taxon>
        <taxon>Pleosporales</taxon>
        <taxon>Melanommataceae</taxon>
        <taxon>Melanomma</taxon>
    </lineage>
</organism>
<feature type="region of interest" description="Disordered" evidence="1">
    <location>
        <begin position="371"/>
        <end position="447"/>
    </location>
</feature>
<feature type="compositionally biased region" description="Polar residues" evidence="1">
    <location>
        <begin position="311"/>
        <end position="323"/>
    </location>
</feature>
<gene>
    <name evidence="2" type="ORF">K505DRAFT_346658</name>
</gene>
<feature type="compositionally biased region" description="Polar residues" evidence="1">
    <location>
        <begin position="536"/>
        <end position="553"/>
    </location>
</feature>